<comment type="similarity">
    <text evidence="6">Belongs to the zinc-containing alcohol dehydrogenase family.</text>
</comment>
<comment type="caution">
    <text evidence="8">The sequence shown here is derived from an EMBL/GenBank/DDBJ whole genome shotgun (WGS) entry which is preliminary data.</text>
</comment>
<evidence type="ECO:0000313" key="8">
    <source>
        <dbReference type="EMBL" id="KFG88329.1"/>
    </source>
</evidence>
<dbReference type="Pfam" id="PF08240">
    <property type="entry name" value="ADH_N"/>
    <property type="match status" value="1"/>
</dbReference>
<dbReference type="PATRIC" id="fig|1219045.3.peg.3971"/>
<feature type="domain" description="Enoyl reductase (ER)" evidence="7">
    <location>
        <begin position="8"/>
        <end position="363"/>
    </location>
</feature>
<evidence type="ECO:0000256" key="6">
    <source>
        <dbReference type="RuleBase" id="RU361277"/>
    </source>
</evidence>
<dbReference type="PROSITE" id="PS00059">
    <property type="entry name" value="ADH_ZINC"/>
    <property type="match status" value="1"/>
</dbReference>
<dbReference type="SUPFAM" id="SSF51735">
    <property type="entry name" value="NAD(P)-binding Rossmann-fold domains"/>
    <property type="match status" value="1"/>
</dbReference>
<protein>
    <submittedName>
        <fullName evidence="8">Zinc-containing alcohol dehydrogenase</fullName>
    </submittedName>
</protein>
<dbReference type="PANTHER" id="PTHR43880:SF12">
    <property type="entry name" value="ALCOHOL DEHYDROGENASE CLASS-3"/>
    <property type="match status" value="1"/>
</dbReference>
<comment type="cofactor">
    <cofactor evidence="1 6">
        <name>Zn(2+)</name>
        <dbReference type="ChEBI" id="CHEBI:29105"/>
    </cofactor>
</comment>
<dbReference type="InterPro" id="IPR002328">
    <property type="entry name" value="ADH_Zn_CS"/>
</dbReference>
<keyword evidence="5" id="KW-0520">NAD</keyword>
<dbReference type="InterPro" id="IPR020843">
    <property type="entry name" value="ER"/>
</dbReference>
<dbReference type="RefSeq" id="WP_037469403.1">
    <property type="nucleotide sequence ID" value="NZ_BCZD01000016.1"/>
</dbReference>
<evidence type="ECO:0000256" key="4">
    <source>
        <dbReference type="ARBA" id="ARBA00023002"/>
    </source>
</evidence>
<dbReference type="Gene3D" id="3.90.180.10">
    <property type="entry name" value="Medium-chain alcohol dehydrogenases, catalytic domain"/>
    <property type="match status" value="1"/>
</dbReference>
<dbReference type="GO" id="GO:0051903">
    <property type="term" value="F:S-(hydroxymethyl)glutathione dehydrogenase [NAD(P)+] activity"/>
    <property type="evidence" value="ECO:0007669"/>
    <property type="project" value="TreeGrafter"/>
</dbReference>
<organism evidence="8 9">
    <name type="scientific">Sphingobium herbicidovorans (strain ATCC 700291 / DSM 11019 / CCUG 56400 / KCTC 2939 / LMG 18315 / NBRC 16415 / MH)</name>
    <name type="common">Sphingomonas herbicidovorans</name>
    <dbReference type="NCBI Taxonomy" id="1219045"/>
    <lineage>
        <taxon>Bacteria</taxon>
        <taxon>Pseudomonadati</taxon>
        <taxon>Pseudomonadota</taxon>
        <taxon>Alphaproteobacteria</taxon>
        <taxon>Sphingomonadales</taxon>
        <taxon>Sphingomonadaceae</taxon>
        <taxon>Sphingobium</taxon>
    </lineage>
</organism>
<dbReference type="InterPro" id="IPR013154">
    <property type="entry name" value="ADH-like_N"/>
</dbReference>
<dbReference type="SUPFAM" id="SSF50129">
    <property type="entry name" value="GroES-like"/>
    <property type="match status" value="2"/>
</dbReference>
<dbReference type="GO" id="GO:0046294">
    <property type="term" value="P:formaldehyde catabolic process"/>
    <property type="evidence" value="ECO:0007669"/>
    <property type="project" value="TreeGrafter"/>
</dbReference>
<name>A0A086P4L1_SPHHM</name>
<dbReference type="GO" id="GO:0008270">
    <property type="term" value="F:zinc ion binding"/>
    <property type="evidence" value="ECO:0007669"/>
    <property type="project" value="InterPro"/>
</dbReference>
<dbReference type="STRING" id="76947.GCA_002080435_03836"/>
<dbReference type="GO" id="GO:0005829">
    <property type="term" value="C:cytosol"/>
    <property type="evidence" value="ECO:0007669"/>
    <property type="project" value="TreeGrafter"/>
</dbReference>
<dbReference type="FunFam" id="3.40.50.720:FF:000003">
    <property type="entry name" value="S-(hydroxymethyl)glutathione dehydrogenase"/>
    <property type="match status" value="1"/>
</dbReference>
<accession>A0A086P4L1</accession>
<dbReference type="SMART" id="SM00829">
    <property type="entry name" value="PKS_ER"/>
    <property type="match status" value="1"/>
</dbReference>
<gene>
    <name evidence="8" type="ORF">BV98_003912</name>
</gene>
<evidence type="ECO:0000259" key="7">
    <source>
        <dbReference type="SMART" id="SM00829"/>
    </source>
</evidence>
<dbReference type="InterPro" id="IPR036291">
    <property type="entry name" value="NAD(P)-bd_dom_sf"/>
</dbReference>
<dbReference type="EMBL" id="JFZA02000062">
    <property type="protein sequence ID" value="KFG88329.1"/>
    <property type="molecule type" value="Genomic_DNA"/>
</dbReference>
<keyword evidence="3 6" id="KW-0862">Zinc</keyword>
<evidence type="ECO:0000256" key="1">
    <source>
        <dbReference type="ARBA" id="ARBA00001947"/>
    </source>
</evidence>
<evidence type="ECO:0000256" key="5">
    <source>
        <dbReference type="ARBA" id="ARBA00023027"/>
    </source>
</evidence>
<keyword evidence="4" id="KW-0560">Oxidoreductase</keyword>
<dbReference type="PANTHER" id="PTHR43880">
    <property type="entry name" value="ALCOHOL DEHYDROGENASE"/>
    <property type="match status" value="1"/>
</dbReference>
<dbReference type="AlphaFoldDB" id="A0A086P4L1"/>
<dbReference type="eggNOG" id="COG1062">
    <property type="taxonomic scope" value="Bacteria"/>
</dbReference>
<dbReference type="InterPro" id="IPR011032">
    <property type="entry name" value="GroES-like_sf"/>
</dbReference>
<dbReference type="CDD" id="cd08279">
    <property type="entry name" value="Zn_ADH_class_III"/>
    <property type="match status" value="1"/>
</dbReference>
<dbReference type="Proteomes" id="UP000024284">
    <property type="component" value="Unassembled WGS sequence"/>
</dbReference>
<dbReference type="OrthoDB" id="9770544at2"/>
<dbReference type="Pfam" id="PF00107">
    <property type="entry name" value="ADH_zinc_N"/>
    <property type="match status" value="1"/>
</dbReference>
<keyword evidence="9" id="KW-1185">Reference proteome</keyword>
<sequence length="363" mass="37958">MRALIYEGPGKIRFVEDVEVREPGAGEVLVRIAASGICHSDISVINGTIDWPAPAVLGHEGAGVIEKLGPGVADLAVGDHVALHTLANCGRCGPCESGKPTHCRQSYGNRAQPFSRNGQPVSSFAATSTFVERTVVKSNQAVKIDATVPLDIACVVGCGVLTGVGSVVNRARVRAGETAAVFGIGGVGLNVLQGLRLAGASRIIAIDLLASREEKARQFGATDFIDASQGDTPQRIKDLLLGGGPDHGGGVDWAFECVGNTRVLGDAMASLGWGGNCVIVGTTAAGTMAEISLSPLSFVDRGVMGVRYGASRPHKDIPSYIAQYRQGKLLLDELVTQRYDLADFEQAFHDLEAGKLARGVFVL</sequence>
<dbReference type="Gene3D" id="3.40.50.720">
    <property type="entry name" value="NAD(P)-binding Rossmann-like Domain"/>
    <property type="match status" value="1"/>
</dbReference>
<evidence type="ECO:0000313" key="9">
    <source>
        <dbReference type="Proteomes" id="UP000024284"/>
    </source>
</evidence>
<dbReference type="InterPro" id="IPR013149">
    <property type="entry name" value="ADH-like_C"/>
</dbReference>
<proteinExistence type="inferred from homology"/>
<evidence type="ECO:0000256" key="2">
    <source>
        <dbReference type="ARBA" id="ARBA00022723"/>
    </source>
</evidence>
<keyword evidence="2 6" id="KW-0479">Metal-binding</keyword>
<evidence type="ECO:0000256" key="3">
    <source>
        <dbReference type="ARBA" id="ARBA00022833"/>
    </source>
</evidence>
<reference evidence="8" key="1">
    <citation type="submission" date="2014-08" db="EMBL/GenBank/DDBJ databases">
        <title>Draft genome sequences of Sphingobium herbicidovorans.</title>
        <authorList>
            <person name="Gan H.M."/>
            <person name="Gan H.Y."/>
            <person name="Savka M.A."/>
        </authorList>
    </citation>
    <scope>NUCLEOTIDE SEQUENCE [LARGE SCALE GENOMIC DNA]</scope>
    <source>
        <strain evidence="8">NBRC 16415</strain>
    </source>
</reference>